<reference evidence="1 2" key="2">
    <citation type="journal article" date="2017" name="Front. Plant Sci.">
        <title>Gene Classification and Mining of Molecular Markers Useful in Red Clover (Trifolium pratense) Breeding.</title>
        <authorList>
            <person name="Istvanek J."/>
            <person name="Dluhosova J."/>
            <person name="Dluhos P."/>
            <person name="Patkova L."/>
            <person name="Nedelnik J."/>
            <person name="Repkova J."/>
        </authorList>
    </citation>
    <scope>NUCLEOTIDE SEQUENCE [LARGE SCALE GENOMIC DNA]</scope>
    <source>
        <strain evidence="2">cv. Tatra</strain>
        <tissue evidence="1">Young leaves</tissue>
    </source>
</reference>
<accession>A0A2K3NS34</accession>
<protein>
    <submittedName>
        <fullName evidence="1">F-box protein</fullName>
    </submittedName>
</protein>
<dbReference type="AlphaFoldDB" id="A0A2K3NS34"/>
<gene>
    <name evidence="1" type="ORF">L195_g002304</name>
</gene>
<dbReference type="Proteomes" id="UP000236291">
    <property type="component" value="Unassembled WGS sequence"/>
</dbReference>
<evidence type="ECO:0000313" key="1">
    <source>
        <dbReference type="EMBL" id="PNY05846.1"/>
    </source>
</evidence>
<comment type="caution">
    <text evidence="1">The sequence shown here is derived from an EMBL/GenBank/DDBJ whole genome shotgun (WGS) entry which is preliminary data.</text>
</comment>
<name>A0A2K3NS34_TRIPR</name>
<dbReference type="EMBL" id="ASHM01001005">
    <property type="protein sequence ID" value="PNY05846.1"/>
    <property type="molecule type" value="Genomic_DNA"/>
</dbReference>
<sequence length="203" mass="23521">MGNNCWRKTLACPDIPTLLGTLIGQFVNGSLNWLALNNLNCHQYKWENVTIKQLVIFSLDLRKETCKYISLPDGFVEVPEDEPTLVVLRGCLCLYYDHMKTHFVLWEMREFGVQESWIRLVNVSYVHLQFNNFAPDDVLPVCLSENGDLLLMANKVKVDVIKYNSSDDKVEYIQLPNNQIWYADEHMQSLVLPRPGPHKGLFF</sequence>
<evidence type="ECO:0000313" key="2">
    <source>
        <dbReference type="Proteomes" id="UP000236291"/>
    </source>
</evidence>
<organism evidence="1 2">
    <name type="scientific">Trifolium pratense</name>
    <name type="common">Red clover</name>
    <dbReference type="NCBI Taxonomy" id="57577"/>
    <lineage>
        <taxon>Eukaryota</taxon>
        <taxon>Viridiplantae</taxon>
        <taxon>Streptophyta</taxon>
        <taxon>Embryophyta</taxon>
        <taxon>Tracheophyta</taxon>
        <taxon>Spermatophyta</taxon>
        <taxon>Magnoliopsida</taxon>
        <taxon>eudicotyledons</taxon>
        <taxon>Gunneridae</taxon>
        <taxon>Pentapetalae</taxon>
        <taxon>rosids</taxon>
        <taxon>fabids</taxon>
        <taxon>Fabales</taxon>
        <taxon>Fabaceae</taxon>
        <taxon>Papilionoideae</taxon>
        <taxon>50 kb inversion clade</taxon>
        <taxon>NPAAA clade</taxon>
        <taxon>Hologalegina</taxon>
        <taxon>IRL clade</taxon>
        <taxon>Trifolieae</taxon>
        <taxon>Trifolium</taxon>
    </lineage>
</organism>
<reference evidence="1 2" key="1">
    <citation type="journal article" date="2014" name="Am. J. Bot.">
        <title>Genome assembly and annotation for red clover (Trifolium pratense; Fabaceae).</title>
        <authorList>
            <person name="Istvanek J."/>
            <person name="Jaros M."/>
            <person name="Krenek A."/>
            <person name="Repkova J."/>
        </authorList>
    </citation>
    <scope>NUCLEOTIDE SEQUENCE [LARGE SCALE GENOMIC DNA]</scope>
    <source>
        <strain evidence="2">cv. Tatra</strain>
        <tissue evidence="1">Young leaves</tissue>
    </source>
</reference>
<proteinExistence type="predicted"/>